<name>A0A6I4M5Z3_9SPHN</name>
<dbReference type="Pfam" id="PF02321">
    <property type="entry name" value="OEP"/>
    <property type="match status" value="2"/>
</dbReference>
<evidence type="ECO:0000256" key="2">
    <source>
        <dbReference type="RuleBase" id="RU362097"/>
    </source>
</evidence>
<organism evidence="3 4">
    <name type="scientific">Sphingorhabdus profundilacus</name>
    <dbReference type="NCBI Taxonomy" id="2509718"/>
    <lineage>
        <taxon>Bacteria</taxon>
        <taxon>Pseudomonadati</taxon>
        <taxon>Pseudomonadota</taxon>
        <taxon>Alphaproteobacteria</taxon>
        <taxon>Sphingomonadales</taxon>
        <taxon>Sphingomonadaceae</taxon>
        <taxon>Sphingorhabdus</taxon>
    </lineage>
</organism>
<dbReference type="AlphaFoldDB" id="A0A6I4M5Z3"/>
<dbReference type="Gene3D" id="2.20.200.10">
    <property type="entry name" value="Outer membrane efflux proteins (OEP)"/>
    <property type="match status" value="1"/>
</dbReference>
<keyword evidence="4" id="KW-1185">Reference proteome</keyword>
<dbReference type="Gene3D" id="1.20.1600.10">
    <property type="entry name" value="Outer membrane efflux proteins (OEP)"/>
    <property type="match status" value="1"/>
</dbReference>
<protein>
    <submittedName>
        <fullName evidence="3">Efflux transporter outer membrane subunit</fullName>
    </submittedName>
</protein>
<keyword evidence="2" id="KW-0472">Membrane</keyword>
<proteinExistence type="inferred from homology"/>
<keyword evidence="2" id="KW-0732">Signal</keyword>
<gene>
    <name evidence="3" type="ORF">EUU23_07735</name>
</gene>
<dbReference type="GO" id="GO:0005886">
    <property type="term" value="C:plasma membrane"/>
    <property type="evidence" value="ECO:0007669"/>
    <property type="project" value="UniProtKB-SubCell"/>
</dbReference>
<keyword evidence="2" id="KW-0564">Palmitate</keyword>
<dbReference type="EMBL" id="SDWJ01000002">
    <property type="protein sequence ID" value="MVZ97595.1"/>
    <property type="molecule type" value="Genomic_DNA"/>
</dbReference>
<dbReference type="InterPro" id="IPR010131">
    <property type="entry name" value="MdtP/NodT-like"/>
</dbReference>
<keyword evidence="2" id="KW-1134">Transmembrane beta strand</keyword>
<comment type="caution">
    <text evidence="3">The sequence shown here is derived from an EMBL/GenBank/DDBJ whole genome shotgun (WGS) entry which is preliminary data.</text>
</comment>
<evidence type="ECO:0000313" key="4">
    <source>
        <dbReference type="Proteomes" id="UP000471147"/>
    </source>
</evidence>
<feature type="chain" id="PRO_5026374841" evidence="2">
    <location>
        <begin position="20"/>
        <end position="467"/>
    </location>
</feature>
<accession>A0A6I4M5Z3</accession>
<dbReference type="NCBIfam" id="TIGR01845">
    <property type="entry name" value="outer_NodT"/>
    <property type="match status" value="1"/>
</dbReference>
<dbReference type="GO" id="GO:0015562">
    <property type="term" value="F:efflux transmembrane transporter activity"/>
    <property type="evidence" value="ECO:0007669"/>
    <property type="project" value="InterPro"/>
</dbReference>
<evidence type="ECO:0000256" key="1">
    <source>
        <dbReference type="ARBA" id="ARBA00007613"/>
    </source>
</evidence>
<keyword evidence="2" id="KW-0812">Transmembrane</keyword>
<sequence>MIKPTSMLLLLTCGLASCAGPAVKLAKVAPVTPPAQWRTDVEPGSLINERWWQRFNDPQLNALIERGLANNSDIGIAIGRLGEARAQERSARAQSSPTLDAGVGAAASRAVSPFGTSQDSIGTQPTLQIAYEVDLFGRIADQSAAARNAFLASAAARDATRLSIAAAIASGYVTLCALDARLGIAQRTLEARREALRIARSRTRNGYSPLLELRQAEAEYQATLQIIPQAQLAIARQENALSILVGDVPGLIGRTSALGRIVQPAIPAALPSELLRRRPDVAQAEFQLAASDRSLAAARKRFLPQVRLTGSAGATLSSLLGDPIALWSIGGSILAPLFEGGRLNAQAEGAGAQRDQAAWAYRRVALTAFREVEDALAAARRLSQQRTAIAAQRDALSGGLRLATNRYRAGYSPYLEQLDAQRALLSAELSLIQIEADQLTNRIALFQAMGGGWTSAGIGTEIFGNLP</sequence>
<dbReference type="PANTHER" id="PTHR30203:SF33">
    <property type="entry name" value="BLR4455 PROTEIN"/>
    <property type="match status" value="1"/>
</dbReference>
<dbReference type="Proteomes" id="UP000471147">
    <property type="component" value="Unassembled WGS sequence"/>
</dbReference>
<dbReference type="PANTHER" id="PTHR30203">
    <property type="entry name" value="OUTER MEMBRANE CATION EFFLUX PROTEIN"/>
    <property type="match status" value="1"/>
</dbReference>
<dbReference type="RefSeq" id="WP_160353603.1">
    <property type="nucleotide sequence ID" value="NZ_SDWJ01000002.1"/>
</dbReference>
<dbReference type="SUPFAM" id="SSF56954">
    <property type="entry name" value="Outer membrane efflux proteins (OEP)"/>
    <property type="match status" value="1"/>
</dbReference>
<feature type="signal peptide" evidence="2">
    <location>
        <begin position="1"/>
        <end position="19"/>
    </location>
</feature>
<reference evidence="3 4" key="1">
    <citation type="submission" date="2019-01" db="EMBL/GenBank/DDBJ databases">
        <title>Sphingorhabdus lacus sp.nov., isolated from an oligotrophic freshwater lake.</title>
        <authorList>
            <person name="Park M."/>
        </authorList>
    </citation>
    <scope>NUCLEOTIDE SEQUENCE [LARGE SCALE GENOMIC DNA]</scope>
    <source>
        <strain evidence="3 4">IMCC26285</strain>
    </source>
</reference>
<evidence type="ECO:0000313" key="3">
    <source>
        <dbReference type="EMBL" id="MVZ97595.1"/>
    </source>
</evidence>
<dbReference type="InterPro" id="IPR003423">
    <property type="entry name" value="OMP_efflux"/>
</dbReference>
<dbReference type="PROSITE" id="PS51257">
    <property type="entry name" value="PROKAR_LIPOPROTEIN"/>
    <property type="match status" value="1"/>
</dbReference>
<comment type="subcellular location">
    <subcellularLocation>
        <location evidence="2">Cell membrane</location>
        <topology evidence="2">Lipid-anchor</topology>
    </subcellularLocation>
</comment>
<comment type="similarity">
    <text evidence="1 2">Belongs to the outer membrane factor (OMF) (TC 1.B.17) family.</text>
</comment>
<dbReference type="OrthoDB" id="9783100at2"/>
<keyword evidence="2" id="KW-0449">Lipoprotein</keyword>